<dbReference type="RefSeq" id="WP_165565202.1">
    <property type="nucleotide sequence ID" value="NZ_CP045857.1"/>
</dbReference>
<proteinExistence type="inferred from homology"/>
<dbReference type="AlphaFoldDB" id="A0A6G7LT59"/>
<feature type="compositionally biased region" description="Polar residues" evidence="10">
    <location>
        <begin position="738"/>
        <end position="754"/>
    </location>
</feature>
<dbReference type="Gene3D" id="3.40.50.11540">
    <property type="entry name" value="NADH-ubiquinone oxidoreductase 51kDa subunit"/>
    <property type="match status" value="1"/>
</dbReference>
<comment type="cofactor">
    <cofactor evidence="8">
        <name>[4Fe-4S] cluster</name>
        <dbReference type="ChEBI" id="CHEBI:49883"/>
    </cofactor>
    <text evidence="8">Binds 2 [4Fe-4S] clusters per subunit.</text>
</comment>
<dbReference type="InterPro" id="IPR019554">
    <property type="entry name" value="Soluble_ligand-bd"/>
</dbReference>
<comment type="similarity">
    <text evidence="8">Belongs to the 4Fe4S bacterial-type ferredoxin family. RnfC subfamily.</text>
</comment>
<keyword evidence="8" id="KW-1003">Cell membrane</keyword>
<keyword evidence="8" id="KW-0997">Cell inner membrane</keyword>
<dbReference type="InterPro" id="IPR026902">
    <property type="entry name" value="RnfC_N"/>
</dbReference>
<feature type="compositionally biased region" description="Low complexity" evidence="10">
    <location>
        <begin position="855"/>
        <end position="888"/>
    </location>
</feature>
<feature type="compositionally biased region" description="Low complexity" evidence="10">
    <location>
        <begin position="617"/>
        <end position="631"/>
    </location>
</feature>
<keyword evidence="1 8" id="KW-0813">Transport</keyword>
<feature type="binding site" evidence="8">
    <location>
        <position position="424"/>
    </location>
    <ligand>
        <name>[4Fe-4S] cluster</name>
        <dbReference type="ChEBI" id="CHEBI:49883"/>
        <label>2</label>
    </ligand>
</feature>
<dbReference type="EMBL" id="CP045857">
    <property type="protein sequence ID" value="QIJ04978.1"/>
    <property type="molecule type" value="Genomic_DNA"/>
</dbReference>
<feature type="binding site" evidence="8">
    <location>
        <position position="385"/>
    </location>
    <ligand>
        <name>[4Fe-4S] cluster</name>
        <dbReference type="ChEBI" id="CHEBI:49883"/>
        <label>1</label>
    </ligand>
</feature>
<dbReference type="InterPro" id="IPR017900">
    <property type="entry name" value="4Fe4S_Fe_S_CS"/>
</dbReference>
<feature type="binding site" evidence="8">
    <location>
        <position position="428"/>
    </location>
    <ligand>
        <name>[4Fe-4S] cluster</name>
        <dbReference type="ChEBI" id="CHEBI:49883"/>
        <label>1</label>
    </ligand>
</feature>
<evidence type="ECO:0000256" key="2">
    <source>
        <dbReference type="ARBA" id="ARBA00022485"/>
    </source>
</evidence>
<dbReference type="Pfam" id="PF10531">
    <property type="entry name" value="SLBB"/>
    <property type="match status" value="1"/>
</dbReference>
<dbReference type="PANTHER" id="PTHR43034">
    <property type="entry name" value="ION-TRANSLOCATING OXIDOREDUCTASE COMPLEX SUBUNIT C"/>
    <property type="match status" value="1"/>
</dbReference>
<feature type="binding site" evidence="8">
    <location>
        <position position="389"/>
    </location>
    <ligand>
        <name>[4Fe-4S] cluster</name>
        <dbReference type="ChEBI" id="CHEBI:49883"/>
        <label>2</label>
    </ligand>
</feature>
<dbReference type="GO" id="GO:0005886">
    <property type="term" value="C:plasma membrane"/>
    <property type="evidence" value="ECO:0007669"/>
    <property type="project" value="UniProtKB-SubCell"/>
</dbReference>
<dbReference type="PROSITE" id="PS51379">
    <property type="entry name" value="4FE4S_FER_2"/>
    <property type="match status" value="2"/>
</dbReference>
<evidence type="ECO:0000256" key="9">
    <source>
        <dbReference type="SAM" id="Coils"/>
    </source>
</evidence>
<evidence type="ECO:0000256" key="6">
    <source>
        <dbReference type="ARBA" id="ARBA00023004"/>
    </source>
</evidence>
<dbReference type="NCBIfam" id="TIGR01945">
    <property type="entry name" value="rnfC"/>
    <property type="match status" value="1"/>
</dbReference>
<feature type="compositionally biased region" description="Basic and acidic residues" evidence="10">
    <location>
        <begin position="694"/>
        <end position="706"/>
    </location>
</feature>
<keyword evidence="9" id="KW-0175">Coiled coil</keyword>
<keyword evidence="5 8" id="KW-0249">Electron transport</keyword>
<feature type="domain" description="4Fe-4S ferredoxin-type" evidence="11">
    <location>
        <begin position="370"/>
        <end position="399"/>
    </location>
</feature>
<dbReference type="EC" id="7.-.-.-" evidence="8"/>
<keyword evidence="8" id="KW-1278">Translocase</keyword>
<evidence type="ECO:0000313" key="12">
    <source>
        <dbReference type="EMBL" id="QIJ04978.1"/>
    </source>
</evidence>
<evidence type="ECO:0000256" key="1">
    <source>
        <dbReference type="ARBA" id="ARBA00022448"/>
    </source>
</evidence>
<feature type="compositionally biased region" description="Polar residues" evidence="10">
    <location>
        <begin position="840"/>
        <end position="853"/>
    </location>
</feature>
<dbReference type="GO" id="GO:0046872">
    <property type="term" value="F:metal ion binding"/>
    <property type="evidence" value="ECO:0007669"/>
    <property type="project" value="UniProtKB-KW"/>
</dbReference>
<feature type="coiled-coil region" evidence="9">
    <location>
        <begin position="452"/>
        <end position="486"/>
    </location>
</feature>
<dbReference type="InterPro" id="IPR011538">
    <property type="entry name" value="Nuo51_FMN-bd"/>
</dbReference>
<evidence type="ECO:0000256" key="10">
    <source>
        <dbReference type="SAM" id="MobiDB-lite"/>
    </source>
</evidence>
<dbReference type="Proteomes" id="UP000502117">
    <property type="component" value="Chromosome"/>
</dbReference>
<comment type="subunit">
    <text evidence="8">The complex is composed of six subunits: RnfA, RnfB, RnfC, RnfD, RnfE and RnfG.</text>
</comment>
<feature type="binding site" evidence="8">
    <location>
        <position position="418"/>
    </location>
    <ligand>
        <name>[4Fe-4S] cluster</name>
        <dbReference type="ChEBI" id="CHEBI:49883"/>
        <label>2</label>
    </ligand>
</feature>
<evidence type="ECO:0000256" key="7">
    <source>
        <dbReference type="ARBA" id="ARBA00023014"/>
    </source>
</evidence>
<comment type="function">
    <text evidence="8">Part of a membrane-bound complex that couples electron transfer with translocation of ions across the membrane.</text>
</comment>
<keyword evidence="6 8" id="KW-0408">Iron</keyword>
<keyword evidence="3 8" id="KW-0479">Metal-binding</keyword>
<feature type="binding site" evidence="8">
    <location>
        <position position="379"/>
    </location>
    <ligand>
        <name>[4Fe-4S] cluster</name>
        <dbReference type="ChEBI" id="CHEBI:49883"/>
        <label>1</label>
    </ligand>
</feature>
<dbReference type="FunFam" id="3.30.70.20:FF:000044">
    <property type="entry name" value="Ion-translocating oxidoreductase complex subunit C"/>
    <property type="match status" value="1"/>
</dbReference>
<dbReference type="GO" id="GO:0051539">
    <property type="term" value="F:4 iron, 4 sulfur cluster binding"/>
    <property type="evidence" value="ECO:0007669"/>
    <property type="project" value="UniProtKB-KW"/>
</dbReference>
<evidence type="ECO:0000256" key="4">
    <source>
        <dbReference type="ARBA" id="ARBA00022737"/>
    </source>
</evidence>
<accession>A0A6G7LT59</accession>
<feature type="region of interest" description="Disordered" evidence="10">
    <location>
        <begin position="829"/>
        <end position="906"/>
    </location>
</feature>
<dbReference type="Pfam" id="PF13375">
    <property type="entry name" value="RnfC_N"/>
    <property type="match status" value="1"/>
</dbReference>
<reference evidence="12 13" key="1">
    <citation type="submission" date="2019-11" db="EMBL/GenBank/DDBJ databases">
        <title>Complete Genome Sequence of Shewanella chilikensis Strain DC57, Isolated from Corroded Seal Rings at a floating production facility in Australia.</title>
        <authorList>
            <person name="Salgar-Chaparro S.J."/>
            <person name="Castillo-Villamizar G.A."/>
            <person name="Poehlein A."/>
            <person name="Daniel R."/>
            <person name="Machuca L."/>
        </authorList>
    </citation>
    <scope>NUCLEOTIDE SEQUENCE [LARGE SCALE GENOMIC DNA]</scope>
    <source>
        <strain evidence="12 13">DC57</strain>
    </source>
</reference>
<dbReference type="HAMAP" id="MF_00461">
    <property type="entry name" value="RsxC_RnfC"/>
    <property type="match status" value="1"/>
</dbReference>
<feature type="binding site" evidence="8">
    <location>
        <position position="382"/>
    </location>
    <ligand>
        <name>[4Fe-4S] cluster</name>
        <dbReference type="ChEBI" id="CHEBI:49883"/>
        <label>1</label>
    </ligand>
</feature>
<dbReference type="InterPro" id="IPR010208">
    <property type="entry name" value="Ion_transpt_RnfC/RsxC"/>
</dbReference>
<name>A0A6G7LT59_9GAMM</name>
<evidence type="ECO:0000256" key="3">
    <source>
        <dbReference type="ARBA" id="ARBA00022723"/>
    </source>
</evidence>
<dbReference type="PANTHER" id="PTHR43034:SF2">
    <property type="entry name" value="ION-TRANSLOCATING OXIDOREDUCTASE COMPLEX SUBUNIT C"/>
    <property type="match status" value="1"/>
</dbReference>
<dbReference type="GO" id="GO:0022900">
    <property type="term" value="P:electron transport chain"/>
    <property type="evidence" value="ECO:0007669"/>
    <property type="project" value="UniProtKB-UniRule"/>
</dbReference>
<dbReference type="KEGG" id="schk:GII14_13065"/>
<dbReference type="NCBIfam" id="NF003454">
    <property type="entry name" value="PRK05035.1"/>
    <property type="match status" value="1"/>
</dbReference>
<dbReference type="Gene3D" id="3.30.70.20">
    <property type="match status" value="1"/>
</dbReference>
<feature type="compositionally biased region" description="Polar residues" evidence="10">
    <location>
        <begin position="634"/>
        <end position="650"/>
    </location>
</feature>
<feature type="binding site" evidence="8">
    <location>
        <position position="421"/>
    </location>
    <ligand>
        <name>[4Fe-4S] cluster</name>
        <dbReference type="ChEBI" id="CHEBI:49883"/>
        <label>2</label>
    </ligand>
</feature>
<feature type="region of interest" description="Disordered" evidence="10">
    <location>
        <begin position="803"/>
        <end position="822"/>
    </location>
</feature>
<dbReference type="PROSITE" id="PS00198">
    <property type="entry name" value="4FE4S_FER_1"/>
    <property type="match status" value="1"/>
</dbReference>
<feature type="domain" description="4Fe-4S ferredoxin-type" evidence="11">
    <location>
        <begin position="409"/>
        <end position="438"/>
    </location>
</feature>
<dbReference type="Pfam" id="PF01512">
    <property type="entry name" value="Complex1_51K"/>
    <property type="match status" value="1"/>
</dbReference>
<sequence length="906" mass="94282">MLTLLEQLDKGTQWRLTGGIHPPQMKHLSNSSPIGRLPLASEFLLPVPQVGDSAVLEVKVGDRVLKGQALTRGLSAMYLAVHAPTSGIIRAIEQRPSNHPSALPVLTCVLEADGQDQAIDFDQQDIAALSREQILGRIRQAGIAGLGGAMFPAHIKLNPASEIELLLINGVECEPYISADDRLMREHAREILDGIEIVHGLLNPKRVIIAIEDNKPEAIQAMQQALDSCHLPKGSIRITVIPTKYPSGGEKQLIQIITGQEVPSGAIPAQLGIVVHNVGTAFAIREAVCLGKPLIERVVTVTGGNIPKPGNYWVPLGTPIAHILEQSGFTASGQDTVIIGGPMMGYTLPLIKVPLLKGGNCVLVPSASEISPPAEEKACIRCGECAQVCPASLLPQQLYWHSKAEEYDKASAYNLRDCIECGCCSYVCPSDIPLVEYYRIAKAAIKHSHEEKQLAEQAKQRFDARLKRLEAEKLAREAKAKAAADKRRAAMGSGEKDAVAEAMARIKAKKAAEASVAATTNPIEKAADTADSAVIQPKADKRKSDVAAAIARAKAKKAAAQGTVPTKEVVDATTDNAAEGTTSGSDKKAQIAAAIARAKAKKAAAASGQTETDTGKTQDAQASSTQATADDNGGEQTQANEASQAVSNDSKQARIAAAVAKAKAKKAAAASESTPAADVDGGSAQGAENQVASQEEKQATSDDSKQARIAAAVARAKAKKAAAAEPVESPATYDNGVGSAQTAEVNQSSSQATKQAAGDDSKQARIAAAVARAKAKKAAAAEPVESPATYDNGVGAAQGAEVNQVASQAAKQAAGDDSKQARIAAAVAKAKAKKAAAASEQPQDNGAANTPVSAESRPPSESTTATEPTFPESTPPNDSKQARIARAVAKAKQKAKEKALSAQEKD</sequence>
<dbReference type="InterPro" id="IPR037225">
    <property type="entry name" value="Nuo51_FMN-bd_sf"/>
</dbReference>
<comment type="subcellular location">
    <subcellularLocation>
        <location evidence="8">Cell inner membrane</location>
        <topology evidence="8">Peripheral membrane protein</topology>
    </subcellularLocation>
</comment>
<keyword evidence="4 8" id="KW-0677">Repeat</keyword>
<gene>
    <name evidence="12" type="primary">rsxC</name>
    <name evidence="8" type="synonym">rnfC</name>
    <name evidence="12" type="ORF">GII14_13065</name>
</gene>
<keyword evidence="8" id="KW-0472">Membrane</keyword>
<dbReference type="InterPro" id="IPR017896">
    <property type="entry name" value="4Fe4S_Fe-S-bd"/>
</dbReference>
<evidence type="ECO:0000259" key="11">
    <source>
        <dbReference type="PROSITE" id="PS51379"/>
    </source>
</evidence>
<evidence type="ECO:0000256" key="5">
    <source>
        <dbReference type="ARBA" id="ARBA00022982"/>
    </source>
</evidence>
<dbReference type="SUPFAM" id="SSF142019">
    <property type="entry name" value="Nqo1 FMN-binding domain-like"/>
    <property type="match status" value="1"/>
</dbReference>
<evidence type="ECO:0000256" key="8">
    <source>
        <dbReference type="HAMAP-Rule" id="MF_00461"/>
    </source>
</evidence>
<evidence type="ECO:0000313" key="13">
    <source>
        <dbReference type="Proteomes" id="UP000502117"/>
    </source>
</evidence>
<feature type="region of interest" description="Disordered" evidence="10">
    <location>
        <begin position="605"/>
        <end position="794"/>
    </location>
</feature>
<feature type="compositionally biased region" description="Basic and acidic residues" evidence="10">
    <location>
        <begin position="894"/>
        <end position="906"/>
    </location>
</feature>
<dbReference type="SUPFAM" id="SSF46548">
    <property type="entry name" value="alpha-helical ferredoxin"/>
    <property type="match status" value="1"/>
</dbReference>
<dbReference type="GO" id="GO:0009055">
    <property type="term" value="F:electron transfer activity"/>
    <property type="evidence" value="ECO:0007669"/>
    <property type="project" value="InterPro"/>
</dbReference>
<protein>
    <recommendedName>
        <fullName evidence="8">Ion-translocating oxidoreductase complex subunit C</fullName>
        <ecNumber evidence="8">7.-.-.-</ecNumber>
    </recommendedName>
    <alternativeName>
        <fullName evidence="8">Rnf electron transport complex subunit C</fullName>
    </alternativeName>
</protein>
<organism evidence="12 13">
    <name type="scientific">Shewanella chilikensis</name>
    <dbReference type="NCBI Taxonomy" id="558541"/>
    <lineage>
        <taxon>Bacteria</taxon>
        <taxon>Pseudomonadati</taxon>
        <taxon>Pseudomonadota</taxon>
        <taxon>Gammaproteobacteria</taxon>
        <taxon>Alteromonadales</taxon>
        <taxon>Shewanellaceae</taxon>
        <taxon>Shewanella</taxon>
    </lineage>
</organism>
<dbReference type="Pfam" id="PF12838">
    <property type="entry name" value="Fer4_7"/>
    <property type="match status" value="1"/>
</dbReference>
<keyword evidence="2 8" id="KW-0004">4Fe-4S</keyword>
<keyword evidence="7 8" id="KW-0411">Iron-sulfur</keyword>